<dbReference type="InterPro" id="IPR025101">
    <property type="entry name" value="DUF4012"/>
</dbReference>
<feature type="transmembrane region" description="Helical" evidence="2">
    <location>
        <begin position="75"/>
        <end position="92"/>
    </location>
</feature>
<accession>A0A2H0N9H4</accession>
<keyword evidence="2" id="KW-1133">Transmembrane helix</keyword>
<organism evidence="3 4">
    <name type="scientific">Candidatus Liptonbacteria bacterium CG11_big_fil_rev_8_21_14_0_20_35_14</name>
    <dbReference type="NCBI Taxonomy" id="1974634"/>
    <lineage>
        <taxon>Bacteria</taxon>
        <taxon>Candidatus Liptoniibacteriota</taxon>
    </lineage>
</organism>
<dbReference type="Proteomes" id="UP000229893">
    <property type="component" value="Unassembled WGS sequence"/>
</dbReference>
<dbReference type="Pfam" id="PF13196">
    <property type="entry name" value="DUF4012"/>
    <property type="match status" value="1"/>
</dbReference>
<keyword evidence="2" id="KW-0812">Transmembrane</keyword>
<dbReference type="AlphaFoldDB" id="A0A2H0N9H4"/>
<evidence type="ECO:0008006" key="5">
    <source>
        <dbReference type="Google" id="ProtNLM"/>
    </source>
</evidence>
<proteinExistence type="predicted"/>
<keyword evidence="2" id="KW-0472">Membrane</keyword>
<evidence type="ECO:0000256" key="1">
    <source>
        <dbReference type="SAM" id="Coils"/>
    </source>
</evidence>
<evidence type="ECO:0000313" key="3">
    <source>
        <dbReference type="EMBL" id="PIR04785.1"/>
    </source>
</evidence>
<keyword evidence="1" id="KW-0175">Coiled coil</keyword>
<sequence>MRVPKKNVYKILSDIKPISYQRPIFNTSQNLLEEEIRVKVSKPTISLANIGYQPQISKLNSLSSKKSIFKKIKPFLVGALSIAVIIYGFSIFEFKSRLQDSLSFVSGQFVETASALKSFNTSSAQKSLSIADREISTIRQKADSLGLSAIMNVGSSLIPKIKEIRDSFNGLEIFTASSILISQDLEDVQKNGFSYFLNKQGENLIAKLKNLRQNIAIINKEGEKLIGQASAQDLIPQNSEYLSLKTSLLGMEDFLDGLITLLDTNQEKHWLVTFQNSSEIRATGGFIGSYADLTIQNGSLKNMEVVDIYDSDGQIDSTIIPPKPLQAISTNWKTRDANWFFDFKLSAEKIKGFLNSSKIYTERGVNFTGVTAINTNVFESLLDILGPIEMPDYDLTITKDNFLRELQREIEVIRTKDKGQPKTVLKDLTPLIISKIQNLEPSQREQLIAIVQHHFNNKDIMFYSEDKKLQSFFEKHNVAGRILNISSTSANDYLAVVNTNIAGGKTDAFINQSITLKSEIFLDGTIFNVATIERTHNGGDERDAWYNTKNQNHMRLYVPLGSKLINIDGATKKTIYEPIDYTKAGYDFDSDIVKYEEQKIEGDKSIFDTWLTTLPSQTKDIIFEYELPHKLFLRDGGIYQFVYEKQSGINSKLDITIEAPPGFKWKEINGFTYKLKIDQDPKRFIVPLTLEQI</sequence>
<protein>
    <recommendedName>
        <fullName evidence="5">DUF4012 domain-containing protein</fullName>
    </recommendedName>
</protein>
<feature type="coiled-coil region" evidence="1">
    <location>
        <begin position="201"/>
        <end position="228"/>
    </location>
</feature>
<dbReference type="EMBL" id="PCWO01000037">
    <property type="protein sequence ID" value="PIR04785.1"/>
    <property type="molecule type" value="Genomic_DNA"/>
</dbReference>
<name>A0A2H0N9H4_9BACT</name>
<comment type="caution">
    <text evidence="3">The sequence shown here is derived from an EMBL/GenBank/DDBJ whole genome shotgun (WGS) entry which is preliminary data.</text>
</comment>
<reference evidence="3 4" key="1">
    <citation type="submission" date="2017-09" db="EMBL/GenBank/DDBJ databases">
        <title>Depth-based differentiation of microbial function through sediment-hosted aquifers and enrichment of novel symbionts in the deep terrestrial subsurface.</title>
        <authorList>
            <person name="Probst A.J."/>
            <person name="Ladd B."/>
            <person name="Jarett J.K."/>
            <person name="Geller-Mcgrath D.E."/>
            <person name="Sieber C.M."/>
            <person name="Emerson J.B."/>
            <person name="Anantharaman K."/>
            <person name="Thomas B.C."/>
            <person name="Malmstrom R."/>
            <person name="Stieglmeier M."/>
            <person name="Klingl A."/>
            <person name="Woyke T."/>
            <person name="Ryan C.M."/>
            <person name="Banfield J.F."/>
        </authorList>
    </citation>
    <scope>NUCLEOTIDE SEQUENCE [LARGE SCALE GENOMIC DNA]</scope>
    <source>
        <strain evidence="3">CG11_big_fil_rev_8_21_14_0_20_35_14</strain>
    </source>
</reference>
<gene>
    <name evidence="3" type="ORF">COV57_02585</name>
</gene>
<evidence type="ECO:0000313" key="4">
    <source>
        <dbReference type="Proteomes" id="UP000229893"/>
    </source>
</evidence>
<evidence type="ECO:0000256" key="2">
    <source>
        <dbReference type="SAM" id="Phobius"/>
    </source>
</evidence>